<feature type="domain" description="AB hydrolase-1" evidence="1">
    <location>
        <begin position="97"/>
        <end position="333"/>
    </location>
</feature>
<evidence type="ECO:0000259" key="1">
    <source>
        <dbReference type="Pfam" id="PF12697"/>
    </source>
</evidence>
<name>A0AAC9KC99_9PROT</name>
<dbReference type="GO" id="GO:0016787">
    <property type="term" value="F:hydrolase activity"/>
    <property type="evidence" value="ECO:0007669"/>
    <property type="project" value="UniProtKB-KW"/>
</dbReference>
<dbReference type="GO" id="GO:0016020">
    <property type="term" value="C:membrane"/>
    <property type="evidence" value="ECO:0007669"/>
    <property type="project" value="TreeGrafter"/>
</dbReference>
<evidence type="ECO:0000313" key="3">
    <source>
        <dbReference type="Proteomes" id="UP000182373"/>
    </source>
</evidence>
<dbReference type="EMBL" id="CP018191">
    <property type="protein sequence ID" value="APH54292.1"/>
    <property type="molecule type" value="Genomic_DNA"/>
</dbReference>
<organism evidence="2 3">
    <name type="scientific">Granulibacter bethesdensis</name>
    <dbReference type="NCBI Taxonomy" id="364410"/>
    <lineage>
        <taxon>Bacteria</taxon>
        <taxon>Pseudomonadati</taxon>
        <taxon>Pseudomonadota</taxon>
        <taxon>Alphaproteobacteria</taxon>
        <taxon>Acetobacterales</taxon>
        <taxon>Acetobacteraceae</taxon>
        <taxon>Granulibacter</taxon>
    </lineage>
</organism>
<sequence length="345" mass="38780">MARVRRIIRIKALFPALFLSRHARKHFPWCSAPLIRRSAQGWTAHRLMGKQSLSDKDSVLRDSFMNQPQTRFVRYLLKGAFYRLSYRAWGKPDLPPLICVHALTRNAHDFDVLARTMSDRFHVICPDLPGRGASDWLPDASLYEPQNYVTALAHLLGVIEQPVSFLGTSLGGLCGMLLASSLGHPIEKLVLNDIGPLIPGRSLSRIRDYMLRARPEFPDMCGLEAYLRQVHAGFGPLTDRQWERLARHSARALADGRVALHYDPGIARPMRSMLAIDTNLWQVWEKIRVPVMVVRGESSDVLLPDTVERMVRGGATSLEVPGCGHAPALMDRPSIQAIRRFLLGS</sequence>
<dbReference type="SUPFAM" id="SSF53474">
    <property type="entry name" value="alpha/beta-Hydrolases"/>
    <property type="match status" value="1"/>
</dbReference>
<dbReference type="InterPro" id="IPR050266">
    <property type="entry name" value="AB_hydrolase_sf"/>
</dbReference>
<dbReference type="AlphaFoldDB" id="A0AAC9KC99"/>
<dbReference type="Gene3D" id="3.40.50.1820">
    <property type="entry name" value="alpha/beta hydrolase"/>
    <property type="match status" value="1"/>
</dbReference>
<evidence type="ECO:0000313" key="2">
    <source>
        <dbReference type="EMBL" id="APH54292.1"/>
    </source>
</evidence>
<dbReference type="EC" id="3.7.1.-" evidence="2"/>
<dbReference type="PANTHER" id="PTHR43798:SF33">
    <property type="entry name" value="HYDROLASE, PUTATIVE (AFU_ORTHOLOGUE AFUA_2G14860)-RELATED"/>
    <property type="match status" value="1"/>
</dbReference>
<gene>
    <name evidence="2" type="ORF">GbCGDNIH9_0998</name>
</gene>
<proteinExistence type="predicted"/>
<dbReference type="PANTHER" id="PTHR43798">
    <property type="entry name" value="MONOACYLGLYCEROL LIPASE"/>
    <property type="match status" value="1"/>
</dbReference>
<accession>A0AAC9KC99</accession>
<protein>
    <submittedName>
        <fullName evidence="2">2-hydroxy-6-oxo-6-phenylhexa-2,4-dienoate hydrolase</fullName>
        <ecNumber evidence="2">3.7.1.-</ecNumber>
    </submittedName>
</protein>
<reference evidence="3" key="1">
    <citation type="submission" date="2016-11" db="EMBL/GenBank/DDBJ databases">
        <title>Comparative genomic and phenotypic analysis of Granulibacter bethesdensis clinical isolates from patients with chronic granulomatous disease.</title>
        <authorList>
            <person name="Zarember K.A."/>
            <person name="Porcella S.F."/>
            <person name="Chu J."/>
            <person name="Ding L."/>
            <person name="Dahlstrom E."/>
            <person name="Barbian K."/>
            <person name="Martens C."/>
            <person name="Sykora L."/>
            <person name="Kramer S."/>
            <person name="Pettinato A.M."/>
            <person name="Hong H."/>
            <person name="Wald G."/>
            <person name="Berg L.J."/>
            <person name="Rogge L.S."/>
            <person name="Greenberg D.E."/>
            <person name="Falcone E.L."/>
            <person name="Neves J.F."/>
            <person name="Simoes M.J."/>
            <person name="Casal M."/>
            <person name="Rodriguez-Lopez F.C."/>
            <person name="Zelazny A."/>
            <person name="Gallin J.I."/>
            <person name="Holland S.M."/>
        </authorList>
    </citation>
    <scope>NUCLEOTIDE SEQUENCE [LARGE SCALE GENOMIC DNA]</scope>
    <source>
        <strain evidence="3">NIH9.1</strain>
    </source>
</reference>
<keyword evidence="2" id="KW-0378">Hydrolase</keyword>
<dbReference type="InterPro" id="IPR000073">
    <property type="entry name" value="AB_hydrolase_1"/>
</dbReference>
<dbReference type="InterPro" id="IPR029058">
    <property type="entry name" value="AB_hydrolase_fold"/>
</dbReference>
<dbReference type="Proteomes" id="UP000182373">
    <property type="component" value="Chromosome"/>
</dbReference>
<dbReference type="Pfam" id="PF12697">
    <property type="entry name" value="Abhydrolase_6"/>
    <property type="match status" value="1"/>
</dbReference>